<dbReference type="RefSeq" id="WP_115592762.1">
    <property type="nucleotide sequence ID" value="NZ_QRHA01000004.1"/>
</dbReference>
<organism evidence="1 2">
    <name type="scientific">Alteromonas aestuariivivens</name>
    <dbReference type="NCBI Taxonomy" id="1938339"/>
    <lineage>
        <taxon>Bacteria</taxon>
        <taxon>Pseudomonadati</taxon>
        <taxon>Pseudomonadota</taxon>
        <taxon>Gammaproteobacteria</taxon>
        <taxon>Alteromonadales</taxon>
        <taxon>Alteromonadaceae</taxon>
        <taxon>Alteromonas/Salinimonas group</taxon>
        <taxon>Alteromonas</taxon>
    </lineage>
</organism>
<comment type="caution">
    <text evidence="1">The sequence shown here is derived from an EMBL/GenBank/DDBJ whole genome shotgun (WGS) entry which is preliminary data.</text>
</comment>
<dbReference type="AlphaFoldDB" id="A0A3D8MAE3"/>
<dbReference type="OrthoDB" id="8888710at2"/>
<dbReference type="InterPro" id="IPR010836">
    <property type="entry name" value="SapC"/>
</dbReference>
<dbReference type="Proteomes" id="UP000256561">
    <property type="component" value="Unassembled WGS sequence"/>
</dbReference>
<dbReference type="EMBL" id="QRHA01000004">
    <property type="protein sequence ID" value="RDV26810.1"/>
    <property type="molecule type" value="Genomic_DNA"/>
</dbReference>
<gene>
    <name evidence="1" type="ORF">DXV75_07430</name>
</gene>
<keyword evidence="2" id="KW-1185">Reference proteome</keyword>
<evidence type="ECO:0000313" key="1">
    <source>
        <dbReference type="EMBL" id="RDV26810.1"/>
    </source>
</evidence>
<protein>
    <recommendedName>
        <fullName evidence="3">Peptidase</fullName>
    </recommendedName>
</protein>
<name>A0A3D8MAE3_9ALTE</name>
<proteinExistence type="predicted"/>
<sequence>MSQIETLSPLTHRTMGVRTEYYPQLGYNAGAVMVLPNELNQIQKDYPIVFRKHHETHRLFPVALLGFEEQENLFIDEYGKWDAPYIPMVMRKGPFLIGFRANDSTCKPVVLIDKDDPRVLRDGATRLFIGSGRPSEYLEEISELLVNVHLGAEMLAPMMTAFEQSGLLEPLQFEIEFIDGRQIVFSGAFTISEARLRLLSPAVLEELARHDYLSKAVCVANSTSNLSKLVDRKNNRLLSQSNRSR</sequence>
<dbReference type="Pfam" id="PF07277">
    <property type="entry name" value="SapC"/>
    <property type="match status" value="1"/>
</dbReference>
<accession>A0A3D8MAE3</accession>
<evidence type="ECO:0000313" key="2">
    <source>
        <dbReference type="Proteomes" id="UP000256561"/>
    </source>
</evidence>
<evidence type="ECO:0008006" key="3">
    <source>
        <dbReference type="Google" id="ProtNLM"/>
    </source>
</evidence>
<reference evidence="2" key="1">
    <citation type="submission" date="2018-08" db="EMBL/GenBank/DDBJ databases">
        <authorList>
            <person name="Zhang J."/>
            <person name="Du Z.-J."/>
        </authorList>
    </citation>
    <scope>NUCLEOTIDE SEQUENCE [LARGE SCALE GENOMIC DNA]</scope>
    <source>
        <strain evidence="2">KCTC 52655</strain>
    </source>
</reference>